<proteinExistence type="predicted"/>
<evidence type="ECO:0000313" key="3">
    <source>
        <dbReference type="Proteomes" id="UP000196803"/>
    </source>
</evidence>
<protein>
    <submittedName>
        <fullName evidence="2">Uncharacterized protein</fullName>
    </submittedName>
</protein>
<dbReference type="Proteomes" id="UP000196803">
    <property type="component" value="Unassembled WGS sequence"/>
</dbReference>
<dbReference type="RefSeq" id="WP_012660744.1">
    <property type="nucleotide sequence ID" value="NZ_FUZJ01000002.1"/>
</dbReference>
<sequence length="56" mass="6590">MDNLPRVEIPKDKEKIKQLIAALEQQLQKDTNEKDKEIHRKALEDLKASLNKKDHL</sequence>
<keyword evidence="3" id="KW-1185">Reference proteome</keyword>
<dbReference type="EMBL" id="FXXC01000003">
    <property type="protein sequence ID" value="SMR98628.1"/>
    <property type="molecule type" value="Genomic_DNA"/>
</dbReference>
<gene>
    <name evidence="2" type="ORF">SAMN05216240_2876</name>
</gene>
<evidence type="ECO:0000313" key="2">
    <source>
        <dbReference type="EMBL" id="SMR98628.1"/>
    </source>
</evidence>
<evidence type="ECO:0000256" key="1">
    <source>
        <dbReference type="SAM" id="Coils"/>
    </source>
</evidence>
<name>A0ABY1SCI4_CALBS</name>
<comment type="caution">
    <text evidence="2">The sequence shown here is derived from an EMBL/GenBank/DDBJ whole genome shotgun (WGS) entry which is preliminary data.</text>
</comment>
<keyword evidence="1" id="KW-0175">Coiled coil</keyword>
<dbReference type="GeneID" id="31774206"/>
<accession>A0ABY1SCI4</accession>
<organism evidence="2 3">
    <name type="scientific">Caldicellulosiruptor bescii</name>
    <name type="common">Anaerocellum thermophilum</name>
    <dbReference type="NCBI Taxonomy" id="31899"/>
    <lineage>
        <taxon>Bacteria</taxon>
        <taxon>Bacillati</taxon>
        <taxon>Bacillota</taxon>
        <taxon>Bacillota incertae sedis</taxon>
        <taxon>Caldicellulosiruptorales</taxon>
        <taxon>Caldicellulosiruptoraceae</taxon>
        <taxon>Caldicellulosiruptor</taxon>
    </lineage>
</organism>
<feature type="coiled-coil region" evidence="1">
    <location>
        <begin position="13"/>
        <end position="40"/>
    </location>
</feature>
<reference evidence="2 3" key="1">
    <citation type="submission" date="2017-05" db="EMBL/GenBank/DDBJ databases">
        <authorList>
            <person name="Varghese N."/>
            <person name="Submissions S."/>
        </authorList>
    </citation>
    <scope>NUCLEOTIDE SEQUENCE [LARGE SCALE GENOMIC DNA]</scope>
    <source>
        <strain evidence="2 3">MACB1020</strain>
    </source>
</reference>